<dbReference type="PANTHER" id="PTHR19384">
    <property type="entry name" value="NITRIC OXIDE SYNTHASE-RELATED"/>
    <property type="match status" value="1"/>
</dbReference>
<dbReference type="SUPFAM" id="SSF52343">
    <property type="entry name" value="Ferredoxin reductase-like, C-terminal NADP-linked domain"/>
    <property type="match status" value="1"/>
</dbReference>
<keyword evidence="2 11" id="KW-0028">Amino-acid biosynthesis</keyword>
<keyword evidence="3 11" id="KW-0285">Flavoprotein</keyword>
<comment type="cofactor">
    <cofactor evidence="11 12">
        <name>FAD</name>
        <dbReference type="ChEBI" id="CHEBI:57692"/>
    </cofactor>
    <text evidence="11 12">Binds 1 FAD per subunit.</text>
</comment>
<feature type="binding site" evidence="12">
    <location>
        <begin position="407"/>
        <end position="409"/>
    </location>
    <ligand>
        <name>FAD</name>
        <dbReference type="ChEBI" id="CHEBI:57692"/>
    </ligand>
</feature>
<reference evidence="15 16" key="1">
    <citation type="submission" date="2018-04" db="EMBL/GenBank/DDBJ databases">
        <title>Genome sequence of Buchnera aphidicola from Melaphis sacchari.</title>
        <authorList>
            <person name="Geib S.M."/>
            <person name="Palmer N.A."/>
            <person name="Sattler S.E."/>
            <person name="Sarath G."/>
        </authorList>
    </citation>
    <scope>NUCLEOTIDE SEQUENCE [LARGE SCALE GENOMIC DNA]</scope>
    <source>
        <strain evidence="15 16">LSU</strain>
    </source>
</reference>
<evidence type="ECO:0000256" key="10">
    <source>
        <dbReference type="ARBA" id="ARBA00052219"/>
    </source>
</evidence>
<name>A0A2U8DGB8_9GAMM</name>
<evidence type="ECO:0000259" key="14">
    <source>
        <dbReference type="PROSITE" id="PS51384"/>
    </source>
</evidence>
<evidence type="ECO:0000259" key="13">
    <source>
        <dbReference type="PROSITE" id="PS50902"/>
    </source>
</evidence>
<dbReference type="GO" id="GO:0070814">
    <property type="term" value="P:hydrogen sulfide biosynthetic process"/>
    <property type="evidence" value="ECO:0007669"/>
    <property type="project" value="UniProtKB-UniPathway"/>
</dbReference>
<dbReference type="InterPro" id="IPR017938">
    <property type="entry name" value="Riboflavin_synthase-like_b-brl"/>
</dbReference>
<dbReference type="InterPro" id="IPR029039">
    <property type="entry name" value="Flavoprotein-like_sf"/>
</dbReference>
<dbReference type="InterPro" id="IPR003097">
    <property type="entry name" value="CysJ-like_FAD-binding"/>
</dbReference>
<dbReference type="Gene3D" id="1.20.990.10">
    <property type="entry name" value="NADPH-cytochrome p450 Reductase, Chain A, domain 3"/>
    <property type="match status" value="1"/>
</dbReference>
<feature type="binding site" evidence="12">
    <location>
        <begin position="422"/>
        <end position="425"/>
    </location>
    <ligand>
        <name>FAD</name>
        <dbReference type="ChEBI" id="CHEBI:57692"/>
    </ligand>
</feature>
<sequence>MKNKNSFNFEFPFDSEKVDILKTIEKNCSDIQCAWLSGYFWNLSNQKSTLLKKKNNLFDLQENSKKSITIISASQTGNAKLLSERLSKYLNINDKKTVLKNASDYNFKKINHERFLILIVSTHGEGEPPEEALSLYRFVMSKKSPKLNNLYYSVFGLGDVSYNLFCQAAKDFDKRLEALGAKRLLKRIDADIEYEKKYLIWSKELLISLNKNQKNLSTSINFSHKNAQEKSNIYTKNNPVLAILSVNQKITGRNSIKDIRHIELDIKEKNFYYEPGDAIGVWYQNSDELIERLLKSLSIKMDNKVTFNHSLITIFDVLKKHFDITTNTKDIVKKYSNITKNKFLEKMILDPNKLKNYVKNIPLVQMIYDFPKDLSCEELLSILRPLTPRLYSIASSQSEIFYEVHITVGIIKKFIDNFLYLGGASGYLSHYLKIDDSLKIFVKKNNNFRLPKDKSASIIMIGSGTGIAPFRAFMQHRDNDCSTGKNWIFFGNPNFTEDFLYQIEWQRYLKNGVLNKMSLAWSRDQKNKIYVQDKMKENSREIWEWIKSGAYLYICGDASYMAKDVENTLLNIFQKNGNMDLEKSNEFLDYLRINKRYQRDVY</sequence>
<evidence type="ECO:0000256" key="2">
    <source>
        <dbReference type="ARBA" id="ARBA00022605"/>
    </source>
</evidence>
<dbReference type="InterPro" id="IPR010199">
    <property type="entry name" value="CysJ"/>
</dbReference>
<dbReference type="OrthoDB" id="9816402at2"/>
<dbReference type="PRINTS" id="PR00369">
    <property type="entry name" value="FLAVODOXIN"/>
</dbReference>
<dbReference type="EC" id="1.8.1.2" evidence="11"/>
<dbReference type="GO" id="GO:0010181">
    <property type="term" value="F:FMN binding"/>
    <property type="evidence" value="ECO:0007669"/>
    <property type="project" value="InterPro"/>
</dbReference>
<evidence type="ECO:0000313" key="16">
    <source>
        <dbReference type="Proteomes" id="UP000244884"/>
    </source>
</evidence>
<comment type="catalytic activity">
    <reaction evidence="10 11">
        <text>hydrogen sulfide + 3 NADP(+) + 3 H2O = sulfite + 3 NADPH + 4 H(+)</text>
        <dbReference type="Rhea" id="RHEA:13801"/>
        <dbReference type="ChEBI" id="CHEBI:15377"/>
        <dbReference type="ChEBI" id="CHEBI:15378"/>
        <dbReference type="ChEBI" id="CHEBI:17359"/>
        <dbReference type="ChEBI" id="CHEBI:29919"/>
        <dbReference type="ChEBI" id="CHEBI:57783"/>
        <dbReference type="ChEBI" id="CHEBI:58349"/>
        <dbReference type="EC" id="1.8.1.2"/>
    </reaction>
</comment>
<feature type="binding site" evidence="12">
    <location>
        <position position="564"/>
    </location>
    <ligand>
        <name>NADP(+)</name>
        <dbReference type="ChEBI" id="CHEBI:58349"/>
    </ligand>
</feature>
<dbReference type="Proteomes" id="UP000244884">
    <property type="component" value="Chromosome"/>
</dbReference>
<dbReference type="PIRSF" id="PIRSF000207">
    <property type="entry name" value="SiR-FP_CysJ"/>
    <property type="match status" value="1"/>
</dbReference>
<comment type="pathway">
    <text evidence="11">Sulfur metabolism; hydrogen sulfide biosynthesis; hydrogen sulfide from sulfite (NADPH route): step 1/1.</text>
</comment>
<dbReference type="InterPro" id="IPR001094">
    <property type="entry name" value="Flavdoxin-like"/>
</dbReference>
<dbReference type="PANTHER" id="PTHR19384:SF128">
    <property type="entry name" value="NADPH OXIDOREDUCTASE A"/>
    <property type="match status" value="1"/>
</dbReference>
<dbReference type="GO" id="GO:0005829">
    <property type="term" value="C:cytosol"/>
    <property type="evidence" value="ECO:0007669"/>
    <property type="project" value="TreeGrafter"/>
</dbReference>
<dbReference type="SUPFAM" id="SSF52218">
    <property type="entry name" value="Flavoproteins"/>
    <property type="match status" value="1"/>
</dbReference>
<feature type="binding site" evidence="12">
    <location>
        <begin position="528"/>
        <end position="532"/>
    </location>
    <ligand>
        <name>NADP(+)</name>
        <dbReference type="ChEBI" id="CHEBI:58349"/>
    </ligand>
</feature>
<evidence type="ECO:0000313" key="15">
    <source>
        <dbReference type="EMBL" id="AWH90372.1"/>
    </source>
</evidence>
<dbReference type="InterPro" id="IPR023173">
    <property type="entry name" value="NADPH_Cyt_P450_Rdtase_alpha"/>
</dbReference>
<evidence type="ECO:0000256" key="8">
    <source>
        <dbReference type="ARBA" id="ARBA00023002"/>
    </source>
</evidence>
<dbReference type="InterPro" id="IPR017927">
    <property type="entry name" value="FAD-bd_FR_type"/>
</dbReference>
<feature type="binding site" evidence="12">
    <location>
        <begin position="74"/>
        <end position="79"/>
    </location>
    <ligand>
        <name>FMN</name>
        <dbReference type="ChEBI" id="CHEBI:58210"/>
    </ligand>
</feature>
<evidence type="ECO:0000256" key="12">
    <source>
        <dbReference type="PIRSR" id="PIRSR000207-1"/>
    </source>
</evidence>
<evidence type="ECO:0000256" key="3">
    <source>
        <dbReference type="ARBA" id="ARBA00022630"/>
    </source>
</evidence>
<keyword evidence="8 11" id="KW-0560">Oxidoreductase</keyword>
<dbReference type="FunFam" id="3.40.50.80:FF:000001">
    <property type="entry name" value="NADPH--cytochrome P450 reductase 1"/>
    <property type="match status" value="1"/>
</dbReference>
<dbReference type="GO" id="GO:0019344">
    <property type="term" value="P:cysteine biosynthetic process"/>
    <property type="evidence" value="ECO:0007669"/>
    <property type="project" value="UniProtKB-KW"/>
</dbReference>
<gene>
    <name evidence="15" type="ORF">DD681_00895</name>
</gene>
<evidence type="ECO:0000256" key="4">
    <source>
        <dbReference type="ARBA" id="ARBA00022643"/>
    </source>
</evidence>
<dbReference type="EMBL" id="CP029161">
    <property type="protein sequence ID" value="AWH90372.1"/>
    <property type="molecule type" value="Genomic_DNA"/>
</dbReference>
<feature type="domain" description="Flavodoxin-like" evidence="13">
    <location>
        <begin position="68"/>
        <end position="206"/>
    </location>
</feature>
<keyword evidence="7 11" id="KW-0249">Electron transport</keyword>
<dbReference type="SUPFAM" id="SSF63380">
    <property type="entry name" value="Riboflavin synthase domain-like"/>
    <property type="match status" value="1"/>
</dbReference>
<feature type="binding site" evidence="12">
    <location>
        <begin position="121"/>
        <end position="124"/>
    </location>
    <ligand>
        <name>FMN</name>
        <dbReference type="ChEBI" id="CHEBI:58210"/>
    </ligand>
</feature>
<dbReference type="Pfam" id="PF00258">
    <property type="entry name" value="Flavodoxin_1"/>
    <property type="match status" value="1"/>
</dbReference>
<dbReference type="PRINTS" id="PR00371">
    <property type="entry name" value="FPNCR"/>
</dbReference>
<feature type="binding site" evidence="12">
    <location>
        <begin position="389"/>
        <end position="392"/>
    </location>
    <ligand>
        <name>FAD</name>
        <dbReference type="ChEBI" id="CHEBI:57692"/>
    </ligand>
</feature>
<evidence type="ECO:0000256" key="11">
    <source>
        <dbReference type="PIRNR" id="PIRNR000207"/>
    </source>
</evidence>
<accession>A0A2U8DGB8</accession>
<dbReference type="PROSITE" id="PS51384">
    <property type="entry name" value="FAD_FR"/>
    <property type="match status" value="1"/>
</dbReference>
<keyword evidence="5 11" id="KW-0274">FAD</keyword>
<dbReference type="RefSeq" id="WP_158341143.1">
    <property type="nucleotide sequence ID" value="NZ_CP029161.1"/>
</dbReference>
<dbReference type="InterPro" id="IPR001709">
    <property type="entry name" value="Flavoprot_Pyr_Nucl_cyt_Rdtase"/>
</dbReference>
<dbReference type="UniPathway" id="UPA00140">
    <property type="reaction ID" value="UER00207"/>
</dbReference>
<dbReference type="GO" id="GO:0004783">
    <property type="term" value="F:sulfite reductase (NADPH) activity"/>
    <property type="evidence" value="ECO:0007669"/>
    <property type="project" value="UniProtKB-EC"/>
</dbReference>
<organism evidence="15 16">
    <name type="scientific">Buchnera aphidicola</name>
    <name type="common">Melanaphis sacchari</name>
    <dbReference type="NCBI Taxonomy" id="2173854"/>
    <lineage>
        <taxon>Bacteria</taxon>
        <taxon>Pseudomonadati</taxon>
        <taxon>Pseudomonadota</taxon>
        <taxon>Gammaproteobacteria</taxon>
        <taxon>Enterobacterales</taxon>
        <taxon>Erwiniaceae</taxon>
        <taxon>Buchnera</taxon>
    </lineage>
</organism>
<dbReference type="Gene3D" id="3.40.50.360">
    <property type="match status" value="1"/>
</dbReference>
<feature type="binding site" evidence="12">
    <location>
        <begin position="522"/>
        <end position="523"/>
    </location>
    <ligand>
        <name>NADP(+)</name>
        <dbReference type="ChEBI" id="CHEBI:58349"/>
    </ligand>
</feature>
<evidence type="ECO:0000256" key="6">
    <source>
        <dbReference type="ARBA" id="ARBA00022857"/>
    </source>
</evidence>
<dbReference type="PROSITE" id="PS50902">
    <property type="entry name" value="FLAVODOXIN_LIKE"/>
    <property type="match status" value="1"/>
</dbReference>
<keyword evidence="1 11" id="KW-0813">Transport</keyword>
<feature type="domain" description="FAD-binding FR-type" evidence="14">
    <location>
        <begin position="237"/>
        <end position="451"/>
    </location>
</feature>
<dbReference type="GO" id="GO:0050660">
    <property type="term" value="F:flavin adenine dinucleotide binding"/>
    <property type="evidence" value="ECO:0007669"/>
    <property type="project" value="InterPro"/>
</dbReference>
<dbReference type="InterPro" id="IPR008254">
    <property type="entry name" value="Flavodoxin/NO_synth"/>
</dbReference>
<dbReference type="AlphaFoldDB" id="A0A2U8DGB8"/>
<dbReference type="Gene3D" id="2.40.30.10">
    <property type="entry name" value="Translation factors"/>
    <property type="match status" value="1"/>
</dbReference>
<dbReference type="InterPro" id="IPR039261">
    <property type="entry name" value="FNR_nucleotide-bd"/>
</dbReference>
<evidence type="ECO:0000256" key="1">
    <source>
        <dbReference type="ARBA" id="ARBA00022448"/>
    </source>
</evidence>
<comment type="cofactor">
    <cofactor evidence="11 12">
        <name>FMN</name>
        <dbReference type="ChEBI" id="CHEBI:58210"/>
    </cofactor>
    <text evidence="11 12">Binds 1 FMN per subunit.</text>
</comment>
<feature type="binding site" evidence="12">
    <location>
        <position position="602"/>
    </location>
    <ligand>
        <name>FAD</name>
        <dbReference type="ChEBI" id="CHEBI:57692"/>
    </ligand>
</feature>
<proteinExistence type="predicted"/>
<dbReference type="Pfam" id="PF00175">
    <property type="entry name" value="NAD_binding_1"/>
    <property type="match status" value="1"/>
</dbReference>
<dbReference type="InterPro" id="IPR001433">
    <property type="entry name" value="OxRdtase_FAD/NAD-bd"/>
</dbReference>
<dbReference type="Gene3D" id="3.40.50.80">
    <property type="entry name" value="Nucleotide-binding domain of ferredoxin-NADP reductase (FNR) module"/>
    <property type="match status" value="1"/>
</dbReference>
<dbReference type="Pfam" id="PF00667">
    <property type="entry name" value="FAD_binding_1"/>
    <property type="match status" value="1"/>
</dbReference>
<keyword evidence="9 11" id="KW-0198">Cysteine biosynthesis</keyword>
<evidence type="ECO:0000256" key="5">
    <source>
        <dbReference type="ARBA" id="ARBA00022827"/>
    </source>
</evidence>
<feature type="binding site" evidence="12">
    <location>
        <begin position="157"/>
        <end position="166"/>
    </location>
    <ligand>
        <name>FMN</name>
        <dbReference type="ChEBI" id="CHEBI:58210"/>
    </ligand>
</feature>
<dbReference type="CDD" id="cd06199">
    <property type="entry name" value="SiR"/>
    <property type="match status" value="1"/>
</dbReference>
<evidence type="ECO:0000256" key="7">
    <source>
        <dbReference type="ARBA" id="ARBA00022982"/>
    </source>
</evidence>
<keyword evidence="4 11" id="KW-0288">FMN</keyword>
<keyword evidence="6 11" id="KW-0521">NADP</keyword>
<evidence type="ECO:0000256" key="9">
    <source>
        <dbReference type="ARBA" id="ARBA00023192"/>
    </source>
</evidence>
<comment type="function">
    <text evidence="11">Component of the sulfite reductase complex that catalyzes the 6-electron reduction of sulfite to sulfide. This is one of several activities required for the biosynthesis of L-cysteine from sulfate. The flavoprotein component catalyzes the electron flow from NADPH -&gt; FAD -&gt; FMN to the hemoprotein component.</text>
</comment>
<protein>
    <recommendedName>
        <fullName evidence="11">Sulfite reductase [NADPH] flavoprotein alpha-component</fullName>
        <shortName evidence="11">SiR-FP</shortName>
        <ecNumber evidence="11">1.8.1.2</ecNumber>
    </recommendedName>
</protein>
<comment type="subunit">
    <text evidence="11">Alpha(8)-beta(8). The alpha component is a flavoprotein, the beta component is a hemoprotein.</text>
</comment>
<feature type="binding site" evidence="12">
    <location>
        <position position="325"/>
    </location>
    <ligand>
        <name>FAD</name>
        <dbReference type="ChEBI" id="CHEBI:57692"/>
    </ligand>
</feature>
<dbReference type="NCBIfam" id="TIGR01931">
    <property type="entry name" value="cysJ"/>
    <property type="match status" value="1"/>
</dbReference>